<dbReference type="Pfam" id="PF01630">
    <property type="entry name" value="Glyco_hydro_56"/>
    <property type="match status" value="1"/>
</dbReference>
<keyword evidence="5" id="KW-1185">Reference proteome</keyword>
<evidence type="ECO:0000256" key="2">
    <source>
        <dbReference type="ARBA" id="ARBA00023157"/>
    </source>
</evidence>
<keyword evidence="4" id="KW-0732">Signal</keyword>
<dbReference type="InterPro" id="IPR013785">
    <property type="entry name" value="Aldolase_TIM"/>
</dbReference>
<reference evidence="6" key="1">
    <citation type="submission" date="2017-02" db="UniProtKB">
        <authorList>
            <consortium name="WormBaseParasite"/>
        </authorList>
    </citation>
    <scope>IDENTIFICATION</scope>
</reference>
<dbReference type="PANTHER" id="PTHR11769">
    <property type="entry name" value="HYALURONIDASE"/>
    <property type="match status" value="1"/>
</dbReference>
<evidence type="ECO:0000313" key="5">
    <source>
        <dbReference type="Proteomes" id="UP000050640"/>
    </source>
</evidence>
<dbReference type="SUPFAM" id="SSF51445">
    <property type="entry name" value="(Trans)glycosidases"/>
    <property type="match status" value="1"/>
</dbReference>
<dbReference type="WBParaSite" id="EEL_0000322101-mRNA-1">
    <property type="protein sequence ID" value="EEL_0000322101-mRNA-1"/>
    <property type="gene ID" value="EEL_0000322101"/>
</dbReference>
<dbReference type="InterPro" id="IPR017853">
    <property type="entry name" value="GH"/>
</dbReference>
<accession>A0A0R3RP10</accession>
<name>A0A0R3RP10_9BILA</name>
<proteinExistence type="inferred from homology"/>
<dbReference type="EC" id="3.2.1.35" evidence="3"/>
<comment type="catalytic activity">
    <reaction evidence="3">
        <text>Random hydrolysis of (1-&gt;4)-linkages between N-acetyl-beta-D-glucosamine and D-glucuronate residues in hyaluronate.</text>
        <dbReference type="EC" id="3.2.1.35"/>
    </reaction>
</comment>
<evidence type="ECO:0000256" key="4">
    <source>
        <dbReference type="SAM" id="SignalP"/>
    </source>
</evidence>
<dbReference type="AlphaFoldDB" id="A0A0R3RP10"/>
<keyword evidence="2" id="KW-1015">Disulfide bond</keyword>
<evidence type="ECO:0000256" key="3">
    <source>
        <dbReference type="RuleBase" id="RU610713"/>
    </source>
</evidence>
<dbReference type="InterPro" id="IPR018155">
    <property type="entry name" value="Hyaluronidase"/>
</dbReference>
<evidence type="ECO:0000256" key="1">
    <source>
        <dbReference type="ARBA" id="ARBA00008871"/>
    </source>
</evidence>
<dbReference type="GO" id="GO:0004415">
    <property type="term" value="F:hyalurononglucosaminidase activity"/>
    <property type="evidence" value="ECO:0007669"/>
    <property type="project" value="UniProtKB-UniRule"/>
</dbReference>
<keyword evidence="3" id="KW-0378">Hydrolase</keyword>
<keyword evidence="3" id="KW-0326">Glycosidase</keyword>
<dbReference type="Proteomes" id="UP000050640">
    <property type="component" value="Unplaced"/>
</dbReference>
<dbReference type="GO" id="GO:0005975">
    <property type="term" value="P:carbohydrate metabolic process"/>
    <property type="evidence" value="ECO:0007669"/>
    <property type="project" value="InterPro"/>
</dbReference>
<dbReference type="PANTHER" id="PTHR11769:SF35">
    <property type="entry name" value="HYALURONIDASE"/>
    <property type="match status" value="1"/>
</dbReference>
<sequence>MIRSFSQLLMITWLTAINAIHQDKFDVIWNVPSEQCKEWMLEERPESYGVLVNKGHKFHGEKIVLLYEEKFGLYPYYKNESDPESAINGGIPQVSDHSIMIFNLALIVRELPIE</sequence>
<dbReference type="Gene3D" id="3.20.20.70">
    <property type="entry name" value="Aldolase class I"/>
    <property type="match status" value="1"/>
</dbReference>
<dbReference type="GO" id="GO:0030214">
    <property type="term" value="P:hyaluronan catabolic process"/>
    <property type="evidence" value="ECO:0007669"/>
    <property type="project" value="TreeGrafter"/>
</dbReference>
<protein>
    <recommendedName>
        <fullName evidence="3">Hyaluronidase</fullName>
        <ecNumber evidence="3">3.2.1.35</ecNumber>
    </recommendedName>
</protein>
<evidence type="ECO:0000313" key="6">
    <source>
        <dbReference type="WBParaSite" id="EEL_0000322101-mRNA-1"/>
    </source>
</evidence>
<comment type="similarity">
    <text evidence="1 3">Belongs to the glycosyl hydrolase 56 family.</text>
</comment>
<feature type="signal peptide" evidence="4">
    <location>
        <begin position="1"/>
        <end position="19"/>
    </location>
</feature>
<organism evidence="5 6">
    <name type="scientific">Elaeophora elaphi</name>
    <dbReference type="NCBI Taxonomy" id="1147741"/>
    <lineage>
        <taxon>Eukaryota</taxon>
        <taxon>Metazoa</taxon>
        <taxon>Ecdysozoa</taxon>
        <taxon>Nematoda</taxon>
        <taxon>Chromadorea</taxon>
        <taxon>Rhabditida</taxon>
        <taxon>Spirurina</taxon>
        <taxon>Spiruromorpha</taxon>
        <taxon>Filarioidea</taxon>
        <taxon>Onchocercidae</taxon>
        <taxon>Elaeophora</taxon>
    </lineage>
</organism>
<feature type="chain" id="PRO_5006447689" description="Hyaluronidase" evidence="4">
    <location>
        <begin position="20"/>
        <end position="114"/>
    </location>
</feature>
<dbReference type="STRING" id="1147741.A0A0R3RP10"/>